<accession>A0A0B0PSW1</accession>
<dbReference type="AlphaFoldDB" id="A0A0B0PSW1"/>
<organism evidence="1 2">
    <name type="scientific">Gossypium arboreum</name>
    <name type="common">Tree cotton</name>
    <name type="synonym">Gossypium nanking</name>
    <dbReference type="NCBI Taxonomy" id="29729"/>
    <lineage>
        <taxon>Eukaryota</taxon>
        <taxon>Viridiplantae</taxon>
        <taxon>Streptophyta</taxon>
        <taxon>Embryophyta</taxon>
        <taxon>Tracheophyta</taxon>
        <taxon>Spermatophyta</taxon>
        <taxon>Magnoliopsida</taxon>
        <taxon>eudicotyledons</taxon>
        <taxon>Gunneridae</taxon>
        <taxon>Pentapetalae</taxon>
        <taxon>rosids</taxon>
        <taxon>malvids</taxon>
        <taxon>Malvales</taxon>
        <taxon>Malvaceae</taxon>
        <taxon>Malvoideae</taxon>
        <taxon>Gossypium</taxon>
    </lineage>
</organism>
<proteinExistence type="predicted"/>
<evidence type="ECO:0000313" key="1">
    <source>
        <dbReference type="EMBL" id="KHG27912.1"/>
    </source>
</evidence>
<dbReference type="EMBL" id="KN442852">
    <property type="protein sequence ID" value="KHG27912.1"/>
    <property type="molecule type" value="Genomic_DNA"/>
</dbReference>
<evidence type="ECO:0000313" key="2">
    <source>
        <dbReference type="Proteomes" id="UP000032142"/>
    </source>
</evidence>
<dbReference type="Proteomes" id="UP000032142">
    <property type="component" value="Unassembled WGS sequence"/>
</dbReference>
<name>A0A0B0PSW1_GOSAR</name>
<keyword evidence="2" id="KW-1185">Reference proteome</keyword>
<protein>
    <submittedName>
        <fullName evidence="1">Uncharacterized protein</fullName>
    </submittedName>
</protein>
<sequence>MDQLAFLEQFPASFSVAPFSSSFRVYLWGLGFRL</sequence>
<gene>
    <name evidence="1" type="ORF">F383_12323</name>
</gene>
<reference evidence="2" key="1">
    <citation type="submission" date="2014-09" db="EMBL/GenBank/DDBJ databases">
        <authorList>
            <person name="Mudge J."/>
            <person name="Ramaraj T."/>
            <person name="Lindquist I.E."/>
            <person name="Bharti A.K."/>
            <person name="Sundararajan A."/>
            <person name="Cameron C.T."/>
            <person name="Woodward J.E."/>
            <person name="May G.D."/>
            <person name="Brubaker C."/>
            <person name="Broadhvest J."/>
            <person name="Wilkins T.A."/>
        </authorList>
    </citation>
    <scope>NUCLEOTIDE SEQUENCE</scope>
    <source>
        <strain evidence="2">cv. AKA8401</strain>
    </source>
</reference>